<dbReference type="FunFam" id="3.30.40.10:FF:000413">
    <property type="entry name" value="PHD zinc finger protein"/>
    <property type="match status" value="1"/>
</dbReference>
<feature type="compositionally biased region" description="Polar residues" evidence="7">
    <location>
        <begin position="39"/>
        <end position="70"/>
    </location>
</feature>
<evidence type="ECO:0000256" key="7">
    <source>
        <dbReference type="SAM" id="MobiDB-lite"/>
    </source>
</evidence>
<proteinExistence type="predicted"/>
<evidence type="ECO:0000256" key="5">
    <source>
        <dbReference type="ARBA" id="ARBA00023242"/>
    </source>
</evidence>
<dbReference type="InterPro" id="IPR001965">
    <property type="entry name" value="Znf_PHD"/>
</dbReference>
<dbReference type="PANTHER" id="PTHR47025">
    <property type="entry name" value="AUTOIMMUNE REGULATOR"/>
    <property type="match status" value="1"/>
</dbReference>
<dbReference type="CDD" id="cd15539">
    <property type="entry name" value="PHD1_AIRE"/>
    <property type="match status" value="1"/>
</dbReference>
<dbReference type="Pfam" id="PF00628">
    <property type="entry name" value="PHD"/>
    <property type="match status" value="1"/>
</dbReference>
<feature type="region of interest" description="Disordered" evidence="7">
    <location>
        <begin position="384"/>
        <end position="403"/>
    </location>
</feature>
<dbReference type="InterPro" id="IPR019787">
    <property type="entry name" value="Znf_PHD-finger"/>
</dbReference>
<dbReference type="GO" id="GO:0045944">
    <property type="term" value="P:positive regulation of transcription by RNA polymerase II"/>
    <property type="evidence" value="ECO:0007669"/>
    <property type="project" value="TreeGrafter"/>
</dbReference>
<dbReference type="InterPro" id="IPR056511">
    <property type="entry name" value="IDM1_C"/>
</dbReference>
<dbReference type="OrthoDB" id="1903104at2759"/>
<dbReference type="OMA" id="GFQAWKE"/>
<dbReference type="SMART" id="SM00249">
    <property type="entry name" value="PHD"/>
    <property type="match status" value="2"/>
</dbReference>
<dbReference type="PROSITE" id="PS01359">
    <property type="entry name" value="ZF_PHD_1"/>
    <property type="match status" value="2"/>
</dbReference>
<evidence type="ECO:0000256" key="2">
    <source>
        <dbReference type="ARBA" id="ARBA00022723"/>
    </source>
</evidence>
<keyword evidence="3 6" id="KW-0863">Zinc-finger</keyword>
<dbReference type="Gene3D" id="3.30.40.10">
    <property type="entry name" value="Zinc/RING finger domain, C3HC4 (zinc finger)"/>
    <property type="match status" value="2"/>
</dbReference>
<accession>A0A834Z033</accession>
<dbReference type="InterPro" id="IPR019786">
    <property type="entry name" value="Zinc_finger_PHD-type_CS"/>
</dbReference>
<feature type="domain" description="PHD-type" evidence="8">
    <location>
        <begin position="531"/>
        <end position="576"/>
    </location>
</feature>
<dbReference type="GO" id="GO:0005634">
    <property type="term" value="C:nucleus"/>
    <property type="evidence" value="ECO:0007669"/>
    <property type="project" value="UniProtKB-SubCell"/>
</dbReference>
<evidence type="ECO:0000313" key="9">
    <source>
        <dbReference type="EMBL" id="KAF8396750.1"/>
    </source>
</evidence>
<evidence type="ECO:0000313" key="10">
    <source>
        <dbReference type="Proteomes" id="UP000655225"/>
    </source>
</evidence>
<dbReference type="InterPro" id="IPR011011">
    <property type="entry name" value="Znf_FYVE_PHD"/>
</dbReference>
<keyword evidence="2" id="KW-0479">Metal-binding</keyword>
<dbReference type="PANTHER" id="PTHR47025:SF7">
    <property type="entry name" value="ACYL-COA N-ACYLTRANSFERASE WITH RING_FYVE_PHD-TYPE ZINC FINGER DOMAIN-CONTAINING PROTEIN"/>
    <property type="match status" value="1"/>
</dbReference>
<name>A0A834Z033_TETSI</name>
<protein>
    <recommendedName>
        <fullName evidence="8">PHD-type domain-containing protein</fullName>
    </recommendedName>
</protein>
<dbReference type="SUPFAM" id="SSF57903">
    <property type="entry name" value="FYVE/PHD zinc finger"/>
    <property type="match status" value="2"/>
</dbReference>
<evidence type="ECO:0000256" key="4">
    <source>
        <dbReference type="ARBA" id="ARBA00022833"/>
    </source>
</evidence>
<dbReference type="GO" id="GO:0000977">
    <property type="term" value="F:RNA polymerase II transcription regulatory region sequence-specific DNA binding"/>
    <property type="evidence" value="ECO:0007669"/>
    <property type="project" value="TreeGrafter"/>
</dbReference>
<dbReference type="GO" id="GO:0042393">
    <property type="term" value="F:histone binding"/>
    <property type="evidence" value="ECO:0007669"/>
    <property type="project" value="TreeGrafter"/>
</dbReference>
<evidence type="ECO:0000259" key="8">
    <source>
        <dbReference type="PROSITE" id="PS50016"/>
    </source>
</evidence>
<dbReference type="Proteomes" id="UP000655225">
    <property type="component" value="Unassembled WGS sequence"/>
</dbReference>
<dbReference type="GO" id="GO:0008270">
    <property type="term" value="F:zinc ion binding"/>
    <property type="evidence" value="ECO:0007669"/>
    <property type="project" value="UniProtKB-KW"/>
</dbReference>
<feature type="region of interest" description="Disordered" evidence="7">
    <location>
        <begin position="1"/>
        <end position="70"/>
    </location>
</feature>
<comment type="caution">
    <text evidence="9">The sequence shown here is derived from an EMBL/GenBank/DDBJ whole genome shotgun (WGS) entry which is preliminary data.</text>
</comment>
<dbReference type="Pfam" id="PF23209">
    <property type="entry name" value="IDM1_C"/>
    <property type="match status" value="1"/>
</dbReference>
<keyword evidence="4" id="KW-0862">Zinc</keyword>
<organism evidence="9 10">
    <name type="scientific">Tetracentron sinense</name>
    <name type="common">Spur-leaf</name>
    <dbReference type="NCBI Taxonomy" id="13715"/>
    <lineage>
        <taxon>Eukaryota</taxon>
        <taxon>Viridiplantae</taxon>
        <taxon>Streptophyta</taxon>
        <taxon>Embryophyta</taxon>
        <taxon>Tracheophyta</taxon>
        <taxon>Spermatophyta</taxon>
        <taxon>Magnoliopsida</taxon>
        <taxon>Trochodendrales</taxon>
        <taxon>Trochodendraceae</taxon>
        <taxon>Tetracentron</taxon>
    </lineage>
</organism>
<dbReference type="EMBL" id="JABCRI010000012">
    <property type="protein sequence ID" value="KAF8396750.1"/>
    <property type="molecule type" value="Genomic_DNA"/>
</dbReference>
<dbReference type="GO" id="GO:0003682">
    <property type="term" value="F:chromatin binding"/>
    <property type="evidence" value="ECO:0007669"/>
    <property type="project" value="TreeGrafter"/>
</dbReference>
<feature type="compositionally biased region" description="Basic and acidic residues" evidence="7">
    <location>
        <begin position="384"/>
        <end position="399"/>
    </location>
</feature>
<gene>
    <name evidence="9" type="ORF">HHK36_018380</name>
</gene>
<reference evidence="9 10" key="1">
    <citation type="submission" date="2020-04" db="EMBL/GenBank/DDBJ databases">
        <title>Plant Genome Project.</title>
        <authorList>
            <person name="Zhang R.-G."/>
        </authorList>
    </citation>
    <scope>NUCLEOTIDE SEQUENCE [LARGE SCALE GENOMIC DNA]</scope>
    <source>
        <strain evidence="9">YNK0</strain>
        <tissue evidence="9">Leaf</tissue>
    </source>
</reference>
<evidence type="ECO:0000256" key="6">
    <source>
        <dbReference type="PROSITE-ProRule" id="PRU00146"/>
    </source>
</evidence>
<sequence>MGEGTDLKTVSKRDHQWVVDDTELEPFPNKKQAKETLNEESNSEILNPNVSPRENASSFHTPSNQPAELASTSRFGCGELTSVCTGNSSLESTSDEEHSRNDSSAIISTTQVIMELPKPVSSSGIRKIIFKFSKSKMEDNNGVSTSVSQPVSKGADNGFRQDSGTGSLALVDSSADILVGTSRNGFSDSKNIFLRAPKKKMDLKLSKKVILKSYPSNVKKLLLTGILEGATVKYISPKSEKELPGIIRGCGYSCGCSLCNFSKVLNAYEFEKHADCKSKHPNNHIFLENGKPIYSIIQELRIAPDSLLDEVVRNVAGSSINEESFLVWKDSLQAANLQQINGKAETDKQSQWELLDLSHSVYSYPRQATEDSLWPASSSKCSVKEKSSKKKETPKERKYVANKSPTSYRLCGPNFDASNSVVRQKRNAEGGVKKRDNDLHRLLFMPNGLPDGAELAYYSKGQRLLEGYKQGIGIVCSCCNTQIAPSQFEAHAGWAARRQPYRHIYTSNGLSLHDLSISLANGQSLTASDSDDMCTVCGDGGDMILCDGCPRAFHTACLELKDIPEGDWYCPYCKDKVEPGKKAASGESSIAVRPITIRLTRVVKAPETDIGGCVVCRAHDFSVSKFDERTVMLCDQCEKEFHVGCLRDRGLCNLEELPKGQWFCCEDCNKINFALNNLIFSGPKMISASMKSTLNRKLVEKGISDGVGDDVQWQLLSGKSGSADYRSFLSKVAAIFRGCFDPIVARGGLDLIPAMVYGRNVAGQEFGGMYCVVLTVKSIVVSAGVLRIFGQEVAELPLVATSRENQGKVSLSRFAEVYKRPSTDYFPGDVNAREGGAKDCIMKHQSMYKVGKEEKRERENRHGHRRSLYIFEETSVGVARVSIDKVFSDEAFPRFSLISVTFLVDHRRLHRLCSGDLLQSVKTLP</sequence>
<keyword evidence="5" id="KW-0539">Nucleus</keyword>
<dbReference type="PROSITE" id="PS50016">
    <property type="entry name" value="ZF_PHD_2"/>
    <property type="match status" value="1"/>
</dbReference>
<keyword evidence="10" id="KW-1185">Reference proteome</keyword>
<dbReference type="Pfam" id="PF16135">
    <property type="entry name" value="TDBD"/>
    <property type="match status" value="2"/>
</dbReference>
<dbReference type="AlphaFoldDB" id="A0A834Z033"/>
<feature type="compositionally biased region" description="Basic and acidic residues" evidence="7">
    <location>
        <begin position="1"/>
        <end position="18"/>
    </location>
</feature>
<dbReference type="InterPro" id="IPR013083">
    <property type="entry name" value="Znf_RING/FYVE/PHD"/>
</dbReference>
<evidence type="ECO:0000256" key="3">
    <source>
        <dbReference type="ARBA" id="ARBA00022771"/>
    </source>
</evidence>
<dbReference type="InterPro" id="IPR032308">
    <property type="entry name" value="TDBD"/>
</dbReference>
<evidence type="ECO:0000256" key="1">
    <source>
        <dbReference type="ARBA" id="ARBA00004123"/>
    </source>
</evidence>
<comment type="subcellular location">
    <subcellularLocation>
        <location evidence="1">Nucleus</location>
    </subcellularLocation>
</comment>